<evidence type="ECO:0000313" key="2">
    <source>
        <dbReference type="EMBL" id="KAF2115030.1"/>
    </source>
</evidence>
<gene>
    <name evidence="2" type="ORF">BDV96DRAFT_91467</name>
</gene>
<sequence>MSFDSLPASLLFVPRQEANKYGSGLNEFLPSGMDEWILRDGPRLTLSGTWMTLTLKERRNFYEILACTIPTPKFRPHVCTLRLKGLVYECTLEWLPGSDQGVHSDCDKICILIEKPYERHREDLRGSCFYILDRTIESRGEGRYYREHDEYFVTFCCRMRLKQLGSTERNIDSAEPVFEGSKIRRKSKIKIVHCRPRSLLQTRRLRYGGYENCSCSLLFICSAIFLWPCWVTMGPTLSIRLFGDRIIPGIIWIGVLPPVLQISLCICIWYTCRTSSRNRYRRRFQRTLHE</sequence>
<dbReference type="EMBL" id="ML977324">
    <property type="protein sequence ID" value="KAF2115030.1"/>
    <property type="molecule type" value="Genomic_DNA"/>
</dbReference>
<keyword evidence="1" id="KW-1133">Transmembrane helix</keyword>
<protein>
    <submittedName>
        <fullName evidence="2">Uncharacterized protein</fullName>
    </submittedName>
</protein>
<keyword evidence="1" id="KW-0472">Membrane</keyword>
<name>A0A6A5Z6E9_9PLEO</name>
<evidence type="ECO:0000313" key="3">
    <source>
        <dbReference type="Proteomes" id="UP000799770"/>
    </source>
</evidence>
<reference evidence="2" key="1">
    <citation type="journal article" date="2020" name="Stud. Mycol.">
        <title>101 Dothideomycetes genomes: a test case for predicting lifestyles and emergence of pathogens.</title>
        <authorList>
            <person name="Haridas S."/>
            <person name="Albert R."/>
            <person name="Binder M."/>
            <person name="Bloem J."/>
            <person name="Labutti K."/>
            <person name="Salamov A."/>
            <person name="Andreopoulos B."/>
            <person name="Baker S."/>
            <person name="Barry K."/>
            <person name="Bills G."/>
            <person name="Bluhm B."/>
            <person name="Cannon C."/>
            <person name="Castanera R."/>
            <person name="Culley D."/>
            <person name="Daum C."/>
            <person name="Ezra D."/>
            <person name="Gonzalez J."/>
            <person name="Henrissat B."/>
            <person name="Kuo A."/>
            <person name="Liang C."/>
            <person name="Lipzen A."/>
            <person name="Lutzoni F."/>
            <person name="Magnuson J."/>
            <person name="Mondo S."/>
            <person name="Nolan M."/>
            <person name="Ohm R."/>
            <person name="Pangilinan J."/>
            <person name="Park H.-J."/>
            <person name="Ramirez L."/>
            <person name="Alfaro M."/>
            <person name="Sun H."/>
            <person name="Tritt A."/>
            <person name="Yoshinaga Y."/>
            <person name="Zwiers L.-H."/>
            <person name="Turgeon B."/>
            <person name="Goodwin S."/>
            <person name="Spatafora J."/>
            <person name="Crous P."/>
            <person name="Grigoriev I."/>
        </authorList>
    </citation>
    <scope>NUCLEOTIDE SEQUENCE</scope>
    <source>
        <strain evidence="2">CBS 627.86</strain>
    </source>
</reference>
<dbReference type="AlphaFoldDB" id="A0A6A5Z6E9"/>
<evidence type="ECO:0000256" key="1">
    <source>
        <dbReference type="SAM" id="Phobius"/>
    </source>
</evidence>
<dbReference type="Proteomes" id="UP000799770">
    <property type="component" value="Unassembled WGS sequence"/>
</dbReference>
<accession>A0A6A5Z6E9</accession>
<proteinExistence type="predicted"/>
<feature type="transmembrane region" description="Helical" evidence="1">
    <location>
        <begin position="207"/>
        <end position="227"/>
    </location>
</feature>
<keyword evidence="1" id="KW-0812">Transmembrane</keyword>
<organism evidence="2 3">
    <name type="scientific">Lophiotrema nucula</name>
    <dbReference type="NCBI Taxonomy" id="690887"/>
    <lineage>
        <taxon>Eukaryota</taxon>
        <taxon>Fungi</taxon>
        <taxon>Dikarya</taxon>
        <taxon>Ascomycota</taxon>
        <taxon>Pezizomycotina</taxon>
        <taxon>Dothideomycetes</taxon>
        <taxon>Pleosporomycetidae</taxon>
        <taxon>Pleosporales</taxon>
        <taxon>Lophiotremataceae</taxon>
        <taxon>Lophiotrema</taxon>
    </lineage>
</organism>
<keyword evidence="3" id="KW-1185">Reference proteome</keyword>
<feature type="transmembrane region" description="Helical" evidence="1">
    <location>
        <begin position="247"/>
        <end position="272"/>
    </location>
</feature>